<evidence type="ECO:0000256" key="5">
    <source>
        <dbReference type="RuleBase" id="RU367124"/>
    </source>
</evidence>
<comment type="subcellular location">
    <subcellularLocation>
        <location evidence="1 5">Secreted</location>
    </subcellularLocation>
</comment>
<reference evidence="6" key="1">
    <citation type="submission" date="2021-02" db="EMBL/GenBank/DDBJ databases">
        <authorList>
            <person name="Palmer J.M."/>
        </authorList>
    </citation>
    <scope>NUCLEOTIDE SEQUENCE</scope>
    <source>
        <strain evidence="6">SCRP734</strain>
    </source>
</reference>
<feature type="signal peptide" evidence="5">
    <location>
        <begin position="1"/>
        <end position="24"/>
    </location>
</feature>
<dbReference type="Proteomes" id="UP000694044">
    <property type="component" value="Unassembled WGS sequence"/>
</dbReference>
<dbReference type="Pfam" id="PF16810">
    <property type="entry name" value="RXLR"/>
    <property type="match status" value="1"/>
</dbReference>
<name>A0A8T1VS91_9STRA</name>
<dbReference type="InterPro" id="IPR031825">
    <property type="entry name" value="RXLR"/>
</dbReference>
<keyword evidence="7" id="KW-1185">Reference proteome</keyword>
<sequence>MRLHNILLLVVACFLGAFSTLVDSGSLDVSTGSAVRSNQISRLLRDGGAAEAHTSENGEERATADIAGHIFDKRATKQVLKFFVERGVSVDHVKVQYLGMPSWLSYNELLKHRNWKALVKYQRMKWEQANGKTPYAFFGSGFQNEEKTKEMLLAWVVADNSVEKVGKYLGVWGLPRSEQIVHQNWRAFKTYTKWFTQYQQGMKKLRYAKFGTGYHTEDKTKEVLTQWAMAGTSVTDVQKTLGLTGLSAAQMARHENYAAFLKYMEYYLQLAPIRARHAVNA</sequence>
<evidence type="ECO:0000256" key="2">
    <source>
        <dbReference type="ARBA" id="ARBA00010400"/>
    </source>
</evidence>
<proteinExistence type="inferred from homology"/>
<feature type="chain" id="PRO_5044979985" description="RxLR effector protein" evidence="5">
    <location>
        <begin position="25"/>
        <end position="281"/>
    </location>
</feature>
<dbReference type="AlphaFoldDB" id="A0A8T1VS91"/>
<comment type="function">
    <text evidence="5">Effector that suppresses plant defense responses during pathogen infection.</text>
</comment>
<keyword evidence="3 5" id="KW-0964">Secreted</keyword>
<protein>
    <recommendedName>
        <fullName evidence="5">RxLR effector protein</fullName>
    </recommendedName>
</protein>
<evidence type="ECO:0000313" key="7">
    <source>
        <dbReference type="Proteomes" id="UP000694044"/>
    </source>
</evidence>
<evidence type="ECO:0000256" key="4">
    <source>
        <dbReference type="ARBA" id="ARBA00022729"/>
    </source>
</evidence>
<organism evidence="6 7">
    <name type="scientific">Phytophthora pseudosyringae</name>
    <dbReference type="NCBI Taxonomy" id="221518"/>
    <lineage>
        <taxon>Eukaryota</taxon>
        <taxon>Sar</taxon>
        <taxon>Stramenopiles</taxon>
        <taxon>Oomycota</taxon>
        <taxon>Peronosporomycetes</taxon>
        <taxon>Peronosporales</taxon>
        <taxon>Peronosporaceae</taxon>
        <taxon>Phytophthora</taxon>
    </lineage>
</organism>
<evidence type="ECO:0000256" key="1">
    <source>
        <dbReference type="ARBA" id="ARBA00004613"/>
    </source>
</evidence>
<comment type="similarity">
    <text evidence="2 5">Belongs to the RxLR effector family.</text>
</comment>
<keyword evidence="4 5" id="KW-0732">Signal</keyword>
<evidence type="ECO:0000313" key="6">
    <source>
        <dbReference type="EMBL" id="KAG7384031.1"/>
    </source>
</evidence>
<gene>
    <name evidence="6" type="ORF">PHYPSEUDO_003056</name>
</gene>
<dbReference type="EMBL" id="JAGDFM010000159">
    <property type="protein sequence ID" value="KAG7384031.1"/>
    <property type="molecule type" value="Genomic_DNA"/>
</dbReference>
<comment type="caution">
    <text evidence="6">The sequence shown here is derived from an EMBL/GenBank/DDBJ whole genome shotgun (WGS) entry which is preliminary data.</text>
</comment>
<comment type="domain">
    <text evidence="5">The RxLR-dEER motif acts to carry the protein into the host cell cytoplasm through binding to cell surface phosphatidylinositol-3-phosphate.</text>
</comment>
<evidence type="ECO:0000256" key="3">
    <source>
        <dbReference type="ARBA" id="ARBA00022525"/>
    </source>
</evidence>
<dbReference type="OrthoDB" id="124027at2759"/>
<accession>A0A8T1VS91</accession>